<keyword evidence="1" id="KW-0812">Transmembrane</keyword>
<evidence type="ECO:0000313" key="2">
    <source>
        <dbReference type="EMBL" id="KAJ9578820.1"/>
    </source>
</evidence>
<accession>A0AAD7ZED8</accession>
<reference evidence="2" key="2">
    <citation type="submission" date="2023-05" db="EMBL/GenBank/DDBJ databases">
        <authorList>
            <person name="Fouks B."/>
        </authorList>
    </citation>
    <scope>NUCLEOTIDE SEQUENCE</scope>
    <source>
        <strain evidence="2">Stay&amp;Tobe</strain>
        <tissue evidence="2">Testes</tissue>
    </source>
</reference>
<keyword evidence="1" id="KW-0472">Membrane</keyword>
<evidence type="ECO:0000313" key="3">
    <source>
        <dbReference type="Proteomes" id="UP001233999"/>
    </source>
</evidence>
<sequence>LFTLTSLTVSLSLHTDLLPSLAIVYIGRGRKFLGPQSRLFLSLDAPIICAVKYIQFFHYFIIL</sequence>
<keyword evidence="1" id="KW-1133">Transmembrane helix</keyword>
<dbReference type="EMBL" id="JASPKZ010008859">
    <property type="protein sequence ID" value="KAJ9578820.1"/>
    <property type="molecule type" value="Genomic_DNA"/>
</dbReference>
<feature type="transmembrane region" description="Helical" evidence="1">
    <location>
        <begin position="6"/>
        <end position="27"/>
    </location>
</feature>
<protein>
    <submittedName>
        <fullName evidence="2">Uncharacterized protein</fullName>
    </submittedName>
</protein>
<organism evidence="2 3">
    <name type="scientific">Diploptera punctata</name>
    <name type="common">Pacific beetle cockroach</name>
    <dbReference type="NCBI Taxonomy" id="6984"/>
    <lineage>
        <taxon>Eukaryota</taxon>
        <taxon>Metazoa</taxon>
        <taxon>Ecdysozoa</taxon>
        <taxon>Arthropoda</taxon>
        <taxon>Hexapoda</taxon>
        <taxon>Insecta</taxon>
        <taxon>Pterygota</taxon>
        <taxon>Neoptera</taxon>
        <taxon>Polyneoptera</taxon>
        <taxon>Dictyoptera</taxon>
        <taxon>Blattodea</taxon>
        <taxon>Blaberoidea</taxon>
        <taxon>Blaberidae</taxon>
        <taxon>Diplopterinae</taxon>
        <taxon>Diploptera</taxon>
    </lineage>
</organism>
<feature type="transmembrane region" description="Helical" evidence="1">
    <location>
        <begin position="39"/>
        <end position="62"/>
    </location>
</feature>
<dbReference type="AlphaFoldDB" id="A0AAD7ZED8"/>
<name>A0AAD7ZED8_DIPPU</name>
<dbReference type="Proteomes" id="UP001233999">
    <property type="component" value="Unassembled WGS sequence"/>
</dbReference>
<comment type="caution">
    <text evidence="2">The sequence shown here is derived from an EMBL/GenBank/DDBJ whole genome shotgun (WGS) entry which is preliminary data.</text>
</comment>
<gene>
    <name evidence="2" type="ORF">L9F63_004970</name>
</gene>
<feature type="non-terminal residue" evidence="2">
    <location>
        <position position="63"/>
    </location>
</feature>
<proteinExistence type="predicted"/>
<keyword evidence="3" id="KW-1185">Reference proteome</keyword>
<evidence type="ECO:0000256" key="1">
    <source>
        <dbReference type="SAM" id="Phobius"/>
    </source>
</evidence>
<feature type="non-terminal residue" evidence="2">
    <location>
        <position position="1"/>
    </location>
</feature>
<reference evidence="2" key="1">
    <citation type="journal article" date="2023" name="IScience">
        <title>Live-bearing cockroach genome reveals convergent evolutionary mechanisms linked to viviparity in insects and beyond.</title>
        <authorList>
            <person name="Fouks B."/>
            <person name="Harrison M.C."/>
            <person name="Mikhailova A.A."/>
            <person name="Marchal E."/>
            <person name="English S."/>
            <person name="Carruthers M."/>
            <person name="Jennings E.C."/>
            <person name="Chiamaka E.L."/>
            <person name="Frigard R.A."/>
            <person name="Pippel M."/>
            <person name="Attardo G.M."/>
            <person name="Benoit J.B."/>
            <person name="Bornberg-Bauer E."/>
            <person name="Tobe S.S."/>
        </authorList>
    </citation>
    <scope>NUCLEOTIDE SEQUENCE</scope>
    <source>
        <strain evidence="2">Stay&amp;Tobe</strain>
    </source>
</reference>